<evidence type="ECO:0000313" key="2">
    <source>
        <dbReference type="Proteomes" id="UP000525652"/>
    </source>
</evidence>
<reference evidence="1 2" key="1">
    <citation type="submission" date="2020-07" db="EMBL/GenBank/DDBJ databases">
        <authorList>
            <person name="Feng X."/>
        </authorList>
    </citation>
    <scope>NUCLEOTIDE SEQUENCE [LARGE SCALE GENOMIC DNA]</scope>
    <source>
        <strain evidence="1 2">JCM14086</strain>
    </source>
</reference>
<sequence>MANSIRLFLGFIFMISLSCSSHRIDSNSDSEILDELASAVFVPGEMDGLTVEECAKVIVQILNEESENGLWSYSIEPDLVYNNISEQLFKSRKLRASINKEISIIDFLTFMQQSVYSGYLLRGREIVFYGIR</sequence>
<protein>
    <recommendedName>
        <fullName evidence="3">Lipoprotein</fullName>
    </recommendedName>
</protein>
<organism evidence="1 2">
    <name type="scientific">Puniceicoccus vermicola</name>
    <dbReference type="NCBI Taxonomy" id="388746"/>
    <lineage>
        <taxon>Bacteria</taxon>
        <taxon>Pseudomonadati</taxon>
        <taxon>Verrucomicrobiota</taxon>
        <taxon>Opitutia</taxon>
        <taxon>Puniceicoccales</taxon>
        <taxon>Puniceicoccaceae</taxon>
        <taxon>Puniceicoccus</taxon>
    </lineage>
</organism>
<dbReference type="RefSeq" id="WP_185694529.1">
    <property type="nucleotide sequence ID" value="NZ_JACHVA010000135.1"/>
</dbReference>
<evidence type="ECO:0008006" key="3">
    <source>
        <dbReference type="Google" id="ProtNLM"/>
    </source>
</evidence>
<dbReference type="Proteomes" id="UP000525652">
    <property type="component" value="Unassembled WGS sequence"/>
</dbReference>
<comment type="caution">
    <text evidence="1">The sequence shown here is derived from an EMBL/GenBank/DDBJ whole genome shotgun (WGS) entry which is preliminary data.</text>
</comment>
<name>A0A7X1B1I4_9BACT</name>
<keyword evidence="2" id="KW-1185">Reference proteome</keyword>
<dbReference type="EMBL" id="JACHVA010000135">
    <property type="protein sequence ID" value="MBC2603911.1"/>
    <property type="molecule type" value="Genomic_DNA"/>
</dbReference>
<proteinExistence type="predicted"/>
<accession>A0A7X1B1I4</accession>
<evidence type="ECO:0000313" key="1">
    <source>
        <dbReference type="EMBL" id="MBC2603911.1"/>
    </source>
</evidence>
<dbReference type="PROSITE" id="PS51257">
    <property type="entry name" value="PROKAR_LIPOPROTEIN"/>
    <property type="match status" value="1"/>
</dbReference>
<dbReference type="AlphaFoldDB" id="A0A7X1B1I4"/>
<gene>
    <name evidence="1" type="ORF">H5P30_19195</name>
</gene>